<feature type="transmembrane region" description="Helical" evidence="2">
    <location>
        <begin position="35"/>
        <end position="55"/>
    </location>
</feature>
<feature type="region of interest" description="Disordered" evidence="1">
    <location>
        <begin position="59"/>
        <end position="80"/>
    </location>
</feature>
<reference evidence="3 4" key="1">
    <citation type="submission" date="2019-03" db="EMBL/GenBank/DDBJ databases">
        <title>Genomic Encyclopedia of Type Strains, Phase IV (KMG-IV): sequencing the most valuable type-strain genomes for metagenomic binning, comparative biology and taxonomic classification.</title>
        <authorList>
            <person name="Goeker M."/>
        </authorList>
    </citation>
    <scope>NUCLEOTIDE SEQUENCE [LARGE SCALE GENOMIC DNA]</scope>
    <source>
        <strain evidence="3 4">DSM 45361</strain>
    </source>
</reference>
<proteinExistence type="predicted"/>
<keyword evidence="2" id="KW-0812">Transmembrane</keyword>
<keyword evidence="2" id="KW-1133">Transmembrane helix</keyword>
<comment type="caution">
    <text evidence="3">The sequence shown here is derived from an EMBL/GenBank/DDBJ whole genome shotgun (WGS) entry which is preliminary data.</text>
</comment>
<evidence type="ECO:0000313" key="4">
    <source>
        <dbReference type="Proteomes" id="UP000295444"/>
    </source>
</evidence>
<keyword evidence="4" id="KW-1185">Reference proteome</keyword>
<dbReference type="OrthoDB" id="3686068at2"/>
<protein>
    <submittedName>
        <fullName evidence="3">Uncharacterized protein</fullName>
    </submittedName>
</protein>
<gene>
    <name evidence="3" type="ORF">EV186_102795</name>
</gene>
<dbReference type="RefSeq" id="WP_133849578.1">
    <property type="nucleotide sequence ID" value="NZ_SNXZ01000002.1"/>
</dbReference>
<evidence type="ECO:0000256" key="2">
    <source>
        <dbReference type="SAM" id="Phobius"/>
    </source>
</evidence>
<evidence type="ECO:0000313" key="3">
    <source>
        <dbReference type="EMBL" id="TDQ00929.1"/>
    </source>
</evidence>
<dbReference type="Proteomes" id="UP000295444">
    <property type="component" value="Unassembled WGS sequence"/>
</dbReference>
<feature type="compositionally biased region" description="Low complexity" evidence="1">
    <location>
        <begin position="64"/>
        <end position="75"/>
    </location>
</feature>
<keyword evidence="2" id="KW-0472">Membrane</keyword>
<name>A0A4R6SJ31_LABRH</name>
<accession>A0A4R6SJ31</accession>
<organism evidence="3 4">
    <name type="scientific">Labedaea rhizosphaerae</name>
    <dbReference type="NCBI Taxonomy" id="598644"/>
    <lineage>
        <taxon>Bacteria</taxon>
        <taxon>Bacillati</taxon>
        <taxon>Actinomycetota</taxon>
        <taxon>Actinomycetes</taxon>
        <taxon>Pseudonocardiales</taxon>
        <taxon>Pseudonocardiaceae</taxon>
        <taxon>Labedaea</taxon>
    </lineage>
</organism>
<dbReference type="AlphaFoldDB" id="A0A4R6SJ31"/>
<sequence>MNDLKALEDAFAELERRADNAVLRAGASKSRRPRLVPVAAAVLVAGGLVAGVAVLTGGSGPGGSSSVREGSPSTPMTTLPVRHSLIPTSAKELEDRFRVVLGDTATFTVTDTGGSVETDGDGNVKPGSGVAIVGVLTVAGHSGGYDLQIIKSNPAVGPHCEDLDRANCNIHKRPDGSSIAVSTEPLAGPGNGVTHMIDLVRKDGVEVLMHVSNERDPKGESQILSPKPPLSTDQMIKIVTSPQW</sequence>
<dbReference type="EMBL" id="SNXZ01000002">
    <property type="protein sequence ID" value="TDQ00929.1"/>
    <property type="molecule type" value="Genomic_DNA"/>
</dbReference>
<evidence type="ECO:0000256" key="1">
    <source>
        <dbReference type="SAM" id="MobiDB-lite"/>
    </source>
</evidence>